<reference evidence="9" key="1">
    <citation type="submission" date="2020-08" db="EMBL/GenBank/DDBJ databases">
        <title>Genome public.</title>
        <authorList>
            <person name="Liu C."/>
            <person name="Sun Q."/>
        </authorList>
    </citation>
    <scope>NUCLEOTIDE SEQUENCE</scope>
    <source>
        <strain evidence="9">NSJ-44</strain>
    </source>
</reference>
<evidence type="ECO:0000256" key="2">
    <source>
        <dbReference type="ARBA" id="ARBA00022723"/>
    </source>
</evidence>
<evidence type="ECO:0000256" key="4">
    <source>
        <dbReference type="ARBA" id="ARBA00023235"/>
    </source>
</evidence>
<dbReference type="InterPro" id="IPR010864">
    <property type="entry name" value="D-lyxose_isomer"/>
</dbReference>
<dbReference type="CDD" id="cd20309">
    <property type="entry name" value="cupin_EcSI"/>
    <property type="match status" value="1"/>
</dbReference>
<dbReference type="GO" id="GO:0046872">
    <property type="term" value="F:metal ion binding"/>
    <property type="evidence" value="ECO:0007669"/>
    <property type="project" value="UniProtKB-KW"/>
</dbReference>
<sequence length="226" mass="25456">MNRSAINQVIRDMEALIATYRFALPPFATWSPEDWAKAGPAYDELRDNLLGWDITDFGSGDFRKVGLALFTLRNGNQASPERYPKPYAEKLLMLYQGQRAPFHFHWYKMEDIINRGGNDVTITLYNGDTNGARLQTDVVYSLDGCRLTAPAGTPVVLKPGQSITLTPCLYHEISVPSKGGSVLLGEVSMCNDDRNDNCFYEKAGRFPEIVEDEAPYRLLCTEYPDR</sequence>
<accession>A0A926HIE4</accession>
<dbReference type="EC" id="5.3.1.15" evidence="8"/>
<proteinExistence type="inferred from homology"/>
<comment type="cofactor">
    <cofactor evidence="1">
        <name>Mn(2+)</name>
        <dbReference type="ChEBI" id="CHEBI:29035"/>
    </cofactor>
</comment>
<keyword evidence="3" id="KW-0464">Manganese</keyword>
<evidence type="ECO:0000256" key="8">
    <source>
        <dbReference type="ARBA" id="ARBA00044972"/>
    </source>
</evidence>
<comment type="caution">
    <text evidence="9">The sequence shown here is derived from an EMBL/GenBank/DDBJ whole genome shotgun (WGS) entry which is preliminary data.</text>
</comment>
<organism evidence="9 10">
    <name type="scientific">Luoshenia tenuis</name>
    <dbReference type="NCBI Taxonomy" id="2763654"/>
    <lineage>
        <taxon>Bacteria</taxon>
        <taxon>Bacillati</taxon>
        <taxon>Bacillota</taxon>
        <taxon>Clostridia</taxon>
        <taxon>Christensenellales</taxon>
        <taxon>Christensenellaceae</taxon>
        <taxon>Luoshenia</taxon>
    </lineage>
</organism>
<name>A0A926HIE4_9FIRM</name>
<keyword evidence="4 9" id="KW-0413">Isomerase</keyword>
<gene>
    <name evidence="9" type="ORF">H8699_04470</name>
</gene>
<comment type="catalytic activity">
    <reaction evidence="6">
        <text>D-lyxose = D-xylulose</text>
        <dbReference type="Rhea" id="RHEA:14201"/>
        <dbReference type="ChEBI" id="CHEBI:16789"/>
        <dbReference type="ChEBI" id="CHEBI:17140"/>
        <dbReference type="EC" id="5.3.1.15"/>
    </reaction>
</comment>
<evidence type="ECO:0000256" key="1">
    <source>
        <dbReference type="ARBA" id="ARBA00001936"/>
    </source>
</evidence>
<comment type="similarity">
    <text evidence="7">Belongs to the D-lyxose ketol-isomerase family.</text>
</comment>
<evidence type="ECO:0000256" key="7">
    <source>
        <dbReference type="ARBA" id="ARBA00044951"/>
    </source>
</evidence>
<evidence type="ECO:0000256" key="3">
    <source>
        <dbReference type="ARBA" id="ARBA00023211"/>
    </source>
</evidence>
<evidence type="ECO:0000256" key="5">
    <source>
        <dbReference type="ARBA" id="ARBA00023277"/>
    </source>
</evidence>
<dbReference type="InterPro" id="IPR047581">
    <property type="entry name" value="EcSI_cupin"/>
</dbReference>
<protein>
    <recommendedName>
        <fullName evidence="8">D-lyxose ketol-isomerase</fullName>
        <ecNumber evidence="8">5.3.1.15</ecNumber>
    </recommendedName>
</protein>
<dbReference type="Pfam" id="PF07385">
    <property type="entry name" value="Lyx_isomer"/>
    <property type="match status" value="1"/>
</dbReference>
<evidence type="ECO:0000313" key="9">
    <source>
        <dbReference type="EMBL" id="MBC8528692.1"/>
    </source>
</evidence>
<evidence type="ECO:0000313" key="10">
    <source>
        <dbReference type="Proteomes" id="UP000654279"/>
    </source>
</evidence>
<dbReference type="GO" id="GO:0047828">
    <property type="term" value="F:D-lyxose ketol-isomerase activity"/>
    <property type="evidence" value="ECO:0007669"/>
    <property type="project" value="UniProtKB-EC"/>
</dbReference>
<dbReference type="Proteomes" id="UP000654279">
    <property type="component" value="Unassembled WGS sequence"/>
</dbReference>
<keyword evidence="10" id="KW-1185">Reference proteome</keyword>
<dbReference type="AlphaFoldDB" id="A0A926HIE4"/>
<dbReference type="Gene3D" id="2.60.120.10">
    <property type="entry name" value="Jelly Rolls"/>
    <property type="match status" value="1"/>
</dbReference>
<keyword evidence="2" id="KW-0479">Metal-binding</keyword>
<dbReference type="EMBL" id="JACRSO010000001">
    <property type="protein sequence ID" value="MBC8528692.1"/>
    <property type="molecule type" value="Genomic_DNA"/>
</dbReference>
<dbReference type="InterPro" id="IPR014710">
    <property type="entry name" value="RmlC-like_jellyroll"/>
</dbReference>
<dbReference type="RefSeq" id="WP_249284662.1">
    <property type="nucleotide sequence ID" value="NZ_JACRSO010000001.1"/>
</dbReference>
<evidence type="ECO:0000256" key="6">
    <source>
        <dbReference type="ARBA" id="ARBA00044907"/>
    </source>
</evidence>
<keyword evidence="5" id="KW-0119">Carbohydrate metabolism</keyword>